<dbReference type="Gene3D" id="1.20.1280.50">
    <property type="match status" value="1"/>
</dbReference>
<keyword evidence="1" id="KW-0732">Signal</keyword>
<evidence type="ECO:0000256" key="1">
    <source>
        <dbReference type="SAM" id="SignalP"/>
    </source>
</evidence>
<dbReference type="InterPro" id="IPR001810">
    <property type="entry name" value="F-box_dom"/>
</dbReference>
<dbReference type="OrthoDB" id="2745718at2759"/>
<keyword evidence="4" id="KW-1185">Reference proteome</keyword>
<feature type="chain" id="PRO_5040258686" description="F-box domain-containing protein" evidence="1">
    <location>
        <begin position="21"/>
        <end position="507"/>
    </location>
</feature>
<dbReference type="SMART" id="SM00256">
    <property type="entry name" value="FBOX"/>
    <property type="match status" value="1"/>
</dbReference>
<dbReference type="PROSITE" id="PS50181">
    <property type="entry name" value="FBOX"/>
    <property type="match status" value="1"/>
</dbReference>
<sequence length="507" mass="56859">MGLLTLPLELLIHIFALLEGHEIVRCITVCSYFKQAIEDSITLQYFIKLDMFGYTNGPGNVDAARLSQLERHIDAWNKLDWVESRIDLPAWRSLTKTLRGGVYATSNATEMTCIQLPSLSRGVPLRTWKLTFEPRVHQTEIDPSNNLLVVLALMRESPPDSFALHLRTLSDNIPHPSAASPILFPEIPPFSYHGPCRIRVMGFLIGLADMGALEIWNWTTGQKITMVRADTPRVTFGPFEFLSTTSFLLPCDGRLEVYQVPMESPGAPPLHTASFCMPDLIPGHAWICWISHMPRASHNMDNGDRLASPSSLPPPPFRMTKDSRCIEMSWVVYEVHYAGRESLNTPFQVPLSSLHHSAIYPNPLEIPWDAWSKGVYFVKEARGEVSSKMSGGRHIHLTHSSDSHYTVSLLDLNRYRAGALGTNADSSIDDEQSRDPIKSDVFSLGEMRVGHRFPVHVASRSLSLGGYRPSPLICDDECIIIHAFPPPEASPVFAEEYKFDKLIILSF</sequence>
<dbReference type="InterPro" id="IPR036047">
    <property type="entry name" value="F-box-like_dom_sf"/>
</dbReference>
<feature type="domain" description="F-box" evidence="2">
    <location>
        <begin position="1"/>
        <end position="49"/>
    </location>
</feature>
<dbReference type="Proteomes" id="UP000886523">
    <property type="component" value="Unassembled WGS sequence"/>
</dbReference>
<evidence type="ECO:0000313" key="4">
    <source>
        <dbReference type="Proteomes" id="UP000886523"/>
    </source>
</evidence>
<evidence type="ECO:0000259" key="2">
    <source>
        <dbReference type="PROSITE" id="PS50181"/>
    </source>
</evidence>
<accession>A0A9P6DQS3</accession>
<name>A0A9P6DQS3_9AGAM</name>
<protein>
    <recommendedName>
        <fullName evidence="2">F-box domain-containing protein</fullName>
    </recommendedName>
</protein>
<dbReference type="AlphaFoldDB" id="A0A9P6DQS3"/>
<dbReference type="EMBL" id="MU129018">
    <property type="protein sequence ID" value="KAF9510322.1"/>
    <property type="molecule type" value="Genomic_DNA"/>
</dbReference>
<reference evidence="3" key="1">
    <citation type="journal article" date="2020" name="Nat. Commun.">
        <title>Large-scale genome sequencing of mycorrhizal fungi provides insights into the early evolution of symbiotic traits.</title>
        <authorList>
            <person name="Miyauchi S."/>
            <person name="Kiss E."/>
            <person name="Kuo A."/>
            <person name="Drula E."/>
            <person name="Kohler A."/>
            <person name="Sanchez-Garcia M."/>
            <person name="Morin E."/>
            <person name="Andreopoulos B."/>
            <person name="Barry K.W."/>
            <person name="Bonito G."/>
            <person name="Buee M."/>
            <person name="Carver A."/>
            <person name="Chen C."/>
            <person name="Cichocki N."/>
            <person name="Clum A."/>
            <person name="Culley D."/>
            <person name="Crous P.W."/>
            <person name="Fauchery L."/>
            <person name="Girlanda M."/>
            <person name="Hayes R.D."/>
            <person name="Keri Z."/>
            <person name="LaButti K."/>
            <person name="Lipzen A."/>
            <person name="Lombard V."/>
            <person name="Magnuson J."/>
            <person name="Maillard F."/>
            <person name="Murat C."/>
            <person name="Nolan M."/>
            <person name="Ohm R.A."/>
            <person name="Pangilinan J."/>
            <person name="Pereira M.F."/>
            <person name="Perotto S."/>
            <person name="Peter M."/>
            <person name="Pfister S."/>
            <person name="Riley R."/>
            <person name="Sitrit Y."/>
            <person name="Stielow J.B."/>
            <person name="Szollosi G."/>
            <person name="Zifcakova L."/>
            <person name="Stursova M."/>
            <person name="Spatafora J.W."/>
            <person name="Tedersoo L."/>
            <person name="Vaario L.M."/>
            <person name="Yamada A."/>
            <person name="Yan M."/>
            <person name="Wang P."/>
            <person name="Xu J."/>
            <person name="Bruns T."/>
            <person name="Baldrian P."/>
            <person name="Vilgalys R."/>
            <person name="Dunand C."/>
            <person name="Henrissat B."/>
            <person name="Grigoriev I.V."/>
            <person name="Hibbett D."/>
            <person name="Nagy L.G."/>
            <person name="Martin F.M."/>
        </authorList>
    </citation>
    <scope>NUCLEOTIDE SEQUENCE</scope>
    <source>
        <strain evidence="3">UP504</strain>
    </source>
</reference>
<evidence type="ECO:0000313" key="3">
    <source>
        <dbReference type="EMBL" id="KAF9510322.1"/>
    </source>
</evidence>
<proteinExistence type="predicted"/>
<dbReference type="SUPFAM" id="SSF81383">
    <property type="entry name" value="F-box domain"/>
    <property type="match status" value="1"/>
</dbReference>
<dbReference type="Pfam" id="PF12937">
    <property type="entry name" value="F-box-like"/>
    <property type="match status" value="1"/>
</dbReference>
<gene>
    <name evidence="3" type="ORF">BS47DRAFT_1487506</name>
</gene>
<organism evidence="3 4">
    <name type="scientific">Hydnum rufescens UP504</name>
    <dbReference type="NCBI Taxonomy" id="1448309"/>
    <lineage>
        <taxon>Eukaryota</taxon>
        <taxon>Fungi</taxon>
        <taxon>Dikarya</taxon>
        <taxon>Basidiomycota</taxon>
        <taxon>Agaricomycotina</taxon>
        <taxon>Agaricomycetes</taxon>
        <taxon>Cantharellales</taxon>
        <taxon>Hydnaceae</taxon>
        <taxon>Hydnum</taxon>
    </lineage>
</organism>
<feature type="signal peptide" evidence="1">
    <location>
        <begin position="1"/>
        <end position="20"/>
    </location>
</feature>
<comment type="caution">
    <text evidence="3">The sequence shown here is derived from an EMBL/GenBank/DDBJ whole genome shotgun (WGS) entry which is preliminary data.</text>
</comment>